<dbReference type="SUPFAM" id="SSF57850">
    <property type="entry name" value="RING/U-box"/>
    <property type="match status" value="1"/>
</dbReference>
<dbReference type="Pfam" id="PF02176">
    <property type="entry name" value="zf-TRAF"/>
    <property type="match status" value="1"/>
</dbReference>
<dbReference type="OrthoDB" id="1921166at2759"/>
<evidence type="ECO:0000256" key="1">
    <source>
        <dbReference type="ARBA" id="ARBA00022723"/>
    </source>
</evidence>
<dbReference type="InterPro" id="IPR017907">
    <property type="entry name" value="Znf_RING_CS"/>
</dbReference>
<sequence>MGGPSACHAPGRWAVDHDLEQEILPTDISIAKEEFERELDTNEQCCVCWNILLTGMAMTCTHNVCETCADRLRHHNDMRCPLCRADVLSFEVDHASRQRAGQVPAKCLPEQCGFRGTVHDLLQHKNSSTCQFQTVYCRRGGCSEIVERRSIHQHEEECAYKKVECTCGLKTIQMYIDRHLTECETYPVPCPVGCDAVIERAKVAIHVTQTCQQTVRFCSVTGCGFVGRQAAMEAHNQESADIHTRLLVHDNNMLKVGLATGELKSSDASILYGEVKAITLTINSIQVGLAEGTTAFTSPTFENMFNGKWQVSIQTPGGRDGWHIYLCLISRPAPIHLKVMFLLLSPAMPGADRREDHAICLSGPICMRENKKYGAPLPTEKIIQYSRGNDRLKIKVLLQIVSAVIKP</sequence>
<dbReference type="AlphaFoldDB" id="A0A8S4MNH3"/>
<name>A0A8S4MNH3_BRALA</name>
<dbReference type="PANTHER" id="PTHR10131:SF94">
    <property type="entry name" value="TNF RECEPTOR-ASSOCIATED FACTOR 4"/>
    <property type="match status" value="1"/>
</dbReference>
<dbReference type="InterPro" id="IPR001293">
    <property type="entry name" value="Znf_TRAF"/>
</dbReference>
<feature type="domain" description="RING-type" evidence="5">
    <location>
        <begin position="45"/>
        <end position="84"/>
    </location>
</feature>
<dbReference type="SUPFAM" id="SSF49599">
    <property type="entry name" value="TRAF domain-like"/>
    <property type="match status" value="1"/>
</dbReference>
<keyword evidence="8" id="KW-1185">Reference proteome</keyword>
<comment type="caution">
    <text evidence="7">The sequence shown here is derived from an EMBL/GenBank/DDBJ whole genome shotgun (WGS) entry which is preliminary data.</text>
</comment>
<dbReference type="Proteomes" id="UP000838412">
    <property type="component" value="Unassembled WGS sequence"/>
</dbReference>
<feature type="domain" description="TRAF-type" evidence="6">
    <location>
        <begin position="179"/>
        <end position="223"/>
    </location>
</feature>
<gene>
    <name evidence="7" type="primary">TRAF3</name>
    <name evidence="7" type="ORF">BLAG_LOCUS25995</name>
</gene>
<keyword evidence="1 4" id="KW-0479">Metal-binding</keyword>
<dbReference type="Pfam" id="PF13920">
    <property type="entry name" value="zf-C3HC4_3"/>
    <property type="match status" value="1"/>
</dbReference>
<dbReference type="PROSITE" id="PS50089">
    <property type="entry name" value="ZF_RING_2"/>
    <property type="match status" value="1"/>
</dbReference>
<dbReference type="InterPro" id="IPR013083">
    <property type="entry name" value="Znf_RING/FYVE/PHD"/>
</dbReference>
<evidence type="ECO:0000313" key="8">
    <source>
        <dbReference type="Proteomes" id="UP000838412"/>
    </source>
</evidence>
<feature type="domain" description="TRAF-type" evidence="6">
    <location>
        <begin position="124"/>
        <end position="166"/>
    </location>
</feature>
<dbReference type="InterPro" id="IPR001841">
    <property type="entry name" value="Znf_RING"/>
</dbReference>
<dbReference type="EMBL" id="CAKMNS010000167">
    <property type="protein sequence ID" value="CAH1277140.1"/>
    <property type="molecule type" value="Genomic_DNA"/>
</dbReference>
<dbReference type="PROSITE" id="PS50145">
    <property type="entry name" value="ZF_TRAF"/>
    <property type="match status" value="2"/>
</dbReference>
<dbReference type="GO" id="GO:0043122">
    <property type="term" value="P:regulation of canonical NF-kappaB signal transduction"/>
    <property type="evidence" value="ECO:0007669"/>
    <property type="project" value="TreeGrafter"/>
</dbReference>
<evidence type="ECO:0000313" key="7">
    <source>
        <dbReference type="EMBL" id="CAH1277140.1"/>
    </source>
</evidence>
<evidence type="ECO:0000256" key="3">
    <source>
        <dbReference type="ARBA" id="ARBA00022833"/>
    </source>
</evidence>
<reference evidence="7" key="1">
    <citation type="submission" date="2022-01" db="EMBL/GenBank/DDBJ databases">
        <authorList>
            <person name="Braso-Vives M."/>
        </authorList>
    </citation>
    <scope>NUCLEOTIDE SEQUENCE</scope>
</reference>
<organism evidence="7 8">
    <name type="scientific">Branchiostoma lanceolatum</name>
    <name type="common">Common lancelet</name>
    <name type="synonym">Amphioxus lanceolatum</name>
    <dbReference type="NCBI Taxonomy" id="7740"/>
    <lineage>
        <taxon>Eukaryota</taxon>
        <taxon>Metazoa</taxon>
        <taxon>Chordata</taxon>
        <taxon>Cephalochordata</taxon>
        <taxon>Leptocardii</taxon>
        <taxon>Amphioxiformes</taxon>
        <taxon>Branchiostomatidae</taxon>
        <taxon>Branchiostoma</taxon>
    </lineage>
</organism>
<dbReference type="CDD" id="cd16449">
    <property type="entry name" value="RING-HC"/>
    <property type="match status" value="1"/>
</dbReference>
<dbReference type="Gene3D" id="3.30.40.10">
    <property type="entry name" value="Zinc/RING finger domain, C3HC4 (zinc finger)"/>
    <property type="match status" value="3"/>
</dbReference>
<proteinExistence type="predicted"/>
<evidence type="ECO:0000259" key="6">
    <source>
        <dbReference type="PROSITE" id="PS50145"/>
    </source>
</evidence>
<feature type="zinc finger region" description="TRAF-type" evidence="4">
    <location>
        <begin position="124"/>
        <end position="166"/>
    </location>
</feature>
<feature type="zinc finger region" description="TRAF-type" evidence="4">
    <location>
        <begin position="179"/>
        <end position="223"/>
    </location>
</feature>
<dbReference type="PANTHER" id="PTHR10131">
    <property type="entry name" value="TNF RECEPTOR ASSOCIATED FACTOR"/>
    <property type="match status" value="1"/>
</dbReference>
<protein>
    <submittedName>
        <fullName evidence="7">TRAF3 protein</fullName>
    </submittedName>
</protein>
<evidence type="ECO:0000256" key="4">
    <source>
        <dbReference type="PROSITE-ProRule" id="PRU00207"/>
    </source>
</evidence>
<keyword evidence="2 4" id="KW-0863">Zinc-finger</keyword>
<keyword evidence="3 4" id="KW-0862">Zinc</keyword>
<dbReference type="GO" id="GO:0008270">
    <property type="term" value="F:zinc ion binding"/>
    <property type="evidence" value="ECO:0007669"/>
    <property type="project" value="UniProtKB-KW"/>
</dbReference>
<evidence type="ECO:0000259" key="5">
    <source>
        <dbReference type="PROSITE" id="PS50089"/>
    </source>
</evidence>
<evidence type="ECO:0000256" key="2">
    <source>
        <dbReference type="ARBA" id="ARBA00022771"/>
    </source>
</evidence>
<dbReference type="PROSITE" id="PS00518">
    <property type="entry name" value="ZF_RING_1"/>
    <property type="match status" value="1"/>
</dbReference>
<accession>A0A8S4MNH3</accession>